<feature type="signal peptide" evidence="2">
    <location>
        <begin position="1"/>
        <end position="20"/>
    </location>
</feature>
<gene>
    <name evidence="3" type="ORF">IF1G_07697</name>
</gene>
<organism evidence="3 4">
    <name type="scientific">Cordyceps javanica</name>
    <dbReference type="NCBI Taxonomy" id="43265"/>
    <lineage>
        <taxon>Eukaryota</taxon>
        <taxon>Fungi</taxon>
        <taxon>Dikarya</taxon>
        <taxon>Ascomycota</taxon>
        <taxon>Pezizomycotina</taxon>
        <taxon>Sordariomycetes</taxon>
        <taxon>Hypocreomycetidae</taxon>
        <taxon>Hypocreales</taxon>
        <taxon>Cordycipitaceae</taxon>
        <taxon>Cordyceps</taxon>
    </lineage>
</organism>
<dbReference type="STRING" id="43265.A0A545VSN6"/>
<sequence length="249" mass="25058">MRHTTTIALAIAQFVLGANADVDLDIDDVPTSCKAICRPITTLSDRCDVDLRSDNDRDEHLLQNQCICTNKSFDVGKIAALCADCMHQSRKPKRDDHADKDDLRDIDEILSVCGFSSTTYNAAAASTEVASVTVDVTRPTDVSQLTTTIDRSHPATGGAGGGGGSATATSSGQSGRSTSAASSSSVSGTASAPGTTATVAQTSGSSTQSSGASSSSAAASSTTPNAAAAVTAQAVYAVGGLVAAAYLMV</sequence>
<keyword evidence="2" id="KW-0732">Signal</keyword>
<evidence type="ECO:0000256" key="2">
    <source>
        <dbReference type="SAM" id="SignalP"/>
    </source>
</evidence>
<dbReference type="Proteomes" id="UP000315783">
    <property type="component" value="Unassembled WGS sequence"/>
</dbReference>
<dbReference type="AlphaFoldDB" id="A0A545VSN6"/>
<proteinExistence type="predicted"/>
<evidence type="ECO:0000256" key="1">
    <source>
        <dbReference type="SAM" id="MobiDB-lite"/>
    </source>
</evidence>
<keyword evidence="4" id="KW-1185">Reference proteome</keyword>
<feature type="compositionally biased region" description="Low complexity" evidence="1">
    <location>
        <begin position="166"/>
        <end position="219"/>
    </location>
</feature>
<dbReference type="OrthoDB" id="4843554at2759"/>
<evidence type="ECO:0000313" key="3">
    <source>
        <dbReference type="EMBL" id="TQV93965.1"/>
    </source>
</evidence>
<protein>
    <submittedName>
        <fullName evidence="3">CAP22 protein</fullName>
    </submittedName>
</protein>
<comment type="caution">
    <text evidence="3">The sequence shown here is derived from an EMBL/GenBank/DDBJ whole genome shotgun (WGS) entry which is preliminary data.</text>
</comment>
<accession>A0A545VSN6</accession>
<name>A0A545VSN6_9HYPO</name>
<feature type="chain" id="PRO_5021797302" evidence="2">
    <location>
        <begin position="21"/>
        <end position="249"/>
    </location>
</feature>
<reference evidence="3 4" key="1">
    <citation type="journal article" date="2019" name="Appl. Microbiol. Biotechnol.">
        <title>Genome sequence of Isaria javanica and comparative genome analysis insights into family S53 peptidase evolution in fungal entomopathogens.</title>
        <authorList>
            <person name="Lin R."/>
            <person name="Zhang X."/>
            <person name="Xin B."/>
            <person name="Zou M."/>
            <person name="Gao Y."/>
            <person name="Qin F."/>
            <person name="Hu Q."/>
            <person name="Xie B."/>
            <person name="Cheng X."/>
        </authorList>
    </citation>
    <scope>NUCLEOTIDE SEQUENCE [LARGE SCALE GENOMIC DNA]</scope>
    <source>
        <strain evidence="3 4">IJ1G</strain>
    </source>
</reference>
<dbReference type="EMBL" id="SPUK01000011">
    <property type="protein sequence ID" value="TQV93965.1"/>
    <property type="molecule type" value="Genomic_DNA"/>
</dbReference>
<evidence type="ECO:0000313" key="4">
    <source>
        <dbReference type="Proteomes" id="UP000315783"/>
    </source>
</evidence>
<feature type="region of interest" description="Disordered" evidence="1">
    <location>
        <begin position="143"/>
        <end position="219"/>
    </location>
</feature>